<name>A0ABP9XT75_9FUNG</name>
<dbReference type="SMART" id="SM00533">
    <property type="entry name" value="MUTSd"/>
    <property type="match status" value="1"/>
</dbReference>
<dbReference type="Proteomes" id="UP001476247">
    <property type="component" value="Unassembled WGS sequence"/>
</dbReference>
<dbReference type="InterPro" id="IPR027417">
    <property type="entry name" value="P-loop_NTPase"/>
</dbReference>
<dbReference type="InterPro" id="IPR036678">
    <property type="entry name" value="MutS_con_dom_sf"/>
</dbReference>
<evidence type="ECO:0000256" key="4">
    <source>
        <dbReference type="ARBA" id="ARBA00023125"/>
    </source>
</evidence>
<dbReference type="PANTHER" id="PTHR11361:SF21">
    <property type="entry name" value="MUTS PROTEIN HOMOLOG 4"/>
    <property type="match status" value="1"/>
</dbReference>
<dbReference type="InterPro" id="IPR001337">
    <property type="entry name" value="TMV-like_coat"/>
</dbReference>
<evidence type="ECO:0000313" key="9">
    <source>
        <dbReference type="Proteomes" id="UP001476247"/>
    </source>
</evidence>
<evidence type="ECO:0000256" key="3">
    <source>
        <dbReference type="ARBA" id="ARBA00022840"/>
    </source>
</evidence>
<evidence type="ECO:0000256" key="1">
    <source>
        <dbReference type="ARBA" id="ARBA00006271"/>
    </source>
</evidence>
<dbReference type="InterPro" id="IPR036187">
    <property type="entry name" value="DNA_mismatch_repair_MutS_sf"/>
</dbReference>
<feature type="domain" description="DNA mismatch repair protein MutS core" evidence="6">
    <location>
        <begin position="273"/>
        <end position="609"/>
    </location>
</feature>
<dbReference type="InterPro" id="IPR045076">
    <property type="entry name" value="MutS"/>
</dbReference>
<dbReference type="InterPro" id="IPR007861">
    <property type="entry name" value="DNA_mismatch_repair_MutS_clamp"/>
</dbReference>
<protein>
    <submittedName>
        <fullName evidence="8">Uncharacterized protein</fullName>
    </submittedName>
</protein>
<dbReference type="Pfam" id="PF00488">
    <property type="entry name" value="MutS_V"/>
    <property type="match status" value="1"/>
</dbReference>
<evidence type="ECO:0000259" key="6">
    <source>
        <dbReference type="SMART" id="SM00533"/>
    </source>
</evidence>
<dbReference type="Gene3D" id="3.40.50.300">
    <property type="entry name" value="P-loop containing nucleotide triphosphate hydrolases"/>
    <property type="match status" value="1"/>
</dbReference>
<dbReference type="SUPFAM" id="SSF52540">
    <property type="entry name" value="P-loop containing nucleoside triphosphate hydrolases"/>
    <property type="match status" value="1"/>
</dbReference>
<keyword evidence="3" id="KW-0067">ATP-binding</keyword>
<comment type="similarity">
    <text evidence="1">Belongs to the DNA mismatch repair MutS family.</text>
</comment>
<sequence>MSSLHIQRIEKTAVQSTGNLSQHIELIDIDESNPLVSSTQPTKRTLNLTTKSVIPSSVLSDTERINITGSINYSKDPAAVVTSKRPPFSKRIMTITEGRGVAIEIGLCVFDVNSCEFIISQLADSQTFTRTLQKINLNDPQKIIVASSSMDNPQSSTVNEEVGTTLCQWIRRQFPRVPIISLPRRYFNDEEGKNYIRTYGLQEDVIGLLVGVSKKYFCLAAVAGTFRHLFLNEGHSFAEHTIKFSYQGAEGTMLIDTVTAKNLELVSNTTNSHTKNTLLGILDRTLTPMGKRLLRMNILQPPCSIDIIKDRLDAIEELSDHEENIFNIQTCLKQLTDLDYTVSFLAKVPSKIKTKNSITAVQHAEMKLNQIIALKQAVKSIQSIESHLPQSLNQDEGEKENILLETIHKILSNSAFAEFEQLVNEYINEEVGIQKTSLGIRNQKCYAVKAGVNGLLDVARQTYKETTEDIYELVSNYSEAYSTPMKLQFSSPSGFYITMASSHLAKLDGQLPEEFINVIKKRKTSQFTTIDRINESLTEVYLLSDRIVTELLQIFRDNINIFYKASEAIAILDMLTCLAVCNISSDYVRPEFSDTMAIKAGRHPILDHILSFPLVPNDTFASLSSSFQFITGPNMSGKSTYLRQIALLVIMAQLGSFVPAEYASFRLTDQLLSRLANDNTFTDIGTSSFMSEMRETSYILQNVTSTSLVIIDELGRSTSPSDALGITGAVCEDLIRTRLNTKELKYEKPCSDRAKEVTEERKLLWLADKILQLAQANMIPDLSKYLHDIVLMPENPSEAYVPKLPEVRLICGKNMRFPPNVNYMCKAIGSWKMNLDMLQLAVNVTINKNKLDRGCPMFKTEGEVETFDLEKIKYLHYFIQEPDFVMDRCVFENYHEEN</sequence>
<dbReference type="EMBL" id="BAABUJ010000009">
    <property type="protein sequence ID" value="GAA5797970.1"/>
    <property type="molecule type" value="Genomic_DNA"/>
</dbReference>
<dbReference type="SMART" id="SM00534">
    <property type="entry name" value="MUTSac"/>
    <property type="match status" value="1"/>
</dbReference>
<dbReference type="Pfam" id="PF05190">
    <property type="entry name" value="MutS_IV"/>
    <property type="match status" value="1"/>
</dbReference>
<gene>
    <name evidence="8" type="ORF">HPULCUR_003368</name>
</gene>
<evidence type="ECO:0000256" key="5">
    <source>
        <dbReference type="ARBA" id="ARBA00023254"/>
    </source>
</evidence>
<dbReference type="Pfam" id="PF00721">
    <property type="entry name" value="TMV_coat"/>
    <property type="match status" value="1"/>
</dbReference>
<dbReference type="InterPro" id="IPR007696">
    <property type="entry name" value="DNA_mismatch_repair_MutS_core"/>
</dbReference>
<evidence type="ECO:0000256" key="2">
    <source>
        <dbReference type="ARBA" id="ARBA00022741"/>
    </source>
</evidence>
<feature type="domain" description="DNA mismatch repair proteins mutS family" evidence="7">
    <location>
        <begin position="625"/>
        <end position="779"/>
    </location>
</feature>
<proteinExistence type="inferred from homology"/>
<dbReference type="Gene3D" id="1.10.1420.10">
    <property type="match status" value="1"/>
</dbReference>
<dbReference type="Pfam" id="PF05192">
    <property type="entry name" value="MutS_III"/>
    <property type="match status" value="1"/>
</dbReference>
<keyword evidence="2" id="KW-0547">Nucleotide-binding</keyword>
<organism evidence="8 9">
    <name type="scientific">Helicostylum pulchrum</name>
    <dbReference type="NCBI Taxonomy" id="562976"/>
    <lineage>
        <taxon>Eukaryota</taxon>
        <taxon>Fungi</taxon>
        <taxon>Fungi incertae sedis</taxon>
        <taxon>Mucoromycota</taxon>
        <taxon>Mucoromycotina</taxon>
        <taxon>Mucoromycetes</taxon>
        <taxon>Mucorales</taxon>
        <taxon>Mucorineae</taxon>
        <taxon>Mucoraceae</taxon>
        <taxon>Helicostylum</taxon>
    </lineage>
</organism>
<evidence type="ECO:0000313" key="8">
    <source>
        <dbReference type="EMBL" id="GAA5797970.1"/>
    </source>
</evidence>
<dbReference type="SUPFAM" id="SSF48334">
    <property type="entry name" value="DNA repair protein MutS, domain III"/>
    <property type="match status" value="1"/>
</dbReference>
<evidence type="ECO:0000259" key="7">
    <source>
        <dbReference type="SMART" id="SM00534"/>
    </source>
</evidence>
<keyword evidence="4" id="KW-0238">DNA-binding</keyword>
<dbReference type="SUPFAM" id="SSF53150">
    <property type="entry name" value="DNA repair protein MutS, domain II"/>
    <property type="match status" value="1"/>
</dbReference>
<dbReference type="Gene3D" id="3.30.420.110">
    <property type="entry name" value="MutS, connector domain"/>
    <property type="match status" value="1"/>
</dbReference>
<dbReference type="InterPro" id="IPR000432">
    <property type="entry name" value="DNA_mismatch_repair_MutS_C"/>
</dbReference>
<comment type="caution">
    <text evidence="8">The sequence shown here is derived from an EMBL/GenBank/DDBJ whole genome shotgun (WGS) entry which is preliminary data.</text>
</comment>
<keyword evidence="5" id="KW-0469">Meiosis</keyword>
<keyword evidence="9" id="KW-1185">Reference proteome</keyword>
<accession>A0ABP9XT75</accession>
<reference evidence="8 9" key="1">
    <citation type="submission" date="2024-04" db="EMBL/GenBank/DDBJ databases">
        <title>genome sequences of Mucor flavus KT1a and Helicostylum pulchrum KT1b strains isolation_sourced from the surface of a dry-aged beef.</title>
        <authorList>
            <person name="Toyotome T."/>
            <person name="Hosono M."/>
            <person name="Torimaru M."/>
            <person name="Fukuda K."/>
            <person name="Mikami N."/>
        </authorList>
    </citation>
    <scope>NUCLEOTIDE SEQUENCE [LARGE SCALE GENOMIC DNA]</scope>
    <source>
        <strain evidence="8 9">KT1b</strain>
    </source>
</reference>
<dbReference type="PANTHER" id="PTHR11361">
    <property type="entry name" value="DNA MISMATCH REPAIR PROTEIN MUTS FAMILY MEMBER"/>
    <property type="match status" value="1"/>
</dbReference>